<feature type="region of interest" description="Disordered" evidence="1">
    <location>
        <begin position="1"/>
        <end position="23"/>
    </location>
</feature>
<keyword evidence="4" id="KW-1185">Reference proteome</keyword>
<protein>
    <submittedName>
        <fullName evidence="3">Uncharacterized protein</fullName>
    </submittedName>
</protein>
<dbReference type="RefSeq" id="WP_208344799.1">
    <property type="nucleotide sequence ID" value="NZ_CAWQFN010000540.1"/>
</dbReference>
<name>A0AAP5M3S1_9CYAN</name>
<feature type="transmembrane region" description="Helical" evidence="2">
    <location>
        <begin position="43"/>
        <end position="64"/>
    </location>
</feature>
<keyword evidence="2" id="KW-0812">Transmembrane</keyword>
<proteinExistence type="predicted"/>
<organism evidence="3 4">
    <name type="scientific">Aetokthonos hydrillicola Thurmond2011</name>
    <dbReference type="NCBI Taxonomy" id="2712845"/>
    <lineage>
        <taxon>Bacteria</taxon>
        <taxon>Bacillati</taxon>
        <taxon>Cyanobacteriota</taxon>
        <taxon>Cyanophyceae</taxon>
        <taxon>Nostocales</taxon>
        <taxon>Hapalosiphonaceae</taxon>
        <taxon>Aetokthonos</taxon>
    </lineage>
</organism>
<comment type="caution">
    <text evidence="3">The sequence shown here is derived from an EMBL/GenBank/DDBJ whole genome shotgun (WGS) entry which is preliminary data.</text>
</comment>
<accession>A0AAP5M3S1</accession>
<evidence type="ECO:0000256" key="1">
    <source>
        <dbReference type="SAM" id="MobiDB-lite"/>
    </source>
</evidence>
<keyword evidence="2" id="KW-1133">Transmembrane helix</keyword>
<dbReference type="Proteomes" id="UP000667802">
    <property type="component" value="Unassembled WGS sequence"/>
</dbReference>
<keyword evidence="2" id="KW-0472">Membrane</keyword>
<evidence type="ECO:0000256" key="2">
    <source>
        <dbReference type="SAM" id="Phobius"/>
    </source>
</evidence>
<evidence type="ECO:0000313" key="4">
    <source>
        <dbReference type="Proteomes" id="UP000667802"/>
    </source>
</evidence>
<gene>
    <name evidence="3" type="ORF">G7B40_005860</name>
</gene>
<sequence>MENNQTVQELDKGKTPTSQVENGTSKPITIGDVLIYLLGNYPWLFVIALLGVFIGVGTLSFYSLSSVGVVEQTKLEEQEPLVAEVVEPTNTQPDNSNPISLWVVVAIALSCASGCLIILRFLNRPTSSRKAHKQTNRYPVKISPHPQTLESLPPENAQVPLPLQPQAPVTATLTKTKPLVRVLPPQPKHQKGKQSLANILDIRKENPLSDILQKK</sequence>
<evidence type="ECO:0000313" key="3">
    <source>
        <dbReference type="EMBL" id="MDR9894096.1"/>
    </source>
</evidence>
<dbReference type="AlphaFoldDB" id="A0AAP5M3S1"/>
<dbReference type="EMBL" id="JAALHA020000002">
    <property type="protein sequence ID" value="MDR9894096.1"/>
    <property type="molecule type" value="Genomic_DNA"/>
</dbReference>
<reference evidence="4" key="1">
    <citation type="journal article" date="2021" name="Science">
        <title>Hunting the eagle killer: A cyanobacterial neurotoxin causes vacuolar myelinopathy.</title>
        <authorList>
            <person name="Breinlinger S."/>
            <person name="Phillips T.J."/>
            <person name="Haram B.N."/>
            <person name="Mares J."/>
            <person name="Martinez Yerena J.A."/>
            <person name="Hrouzek P."/>
            <person name="Sobotka R."/>
            <person name="Henderson W.M."/>
            <person name="Schmieder P."/>
            <person name="Williams S.M."/>
            <person name="Lauderdale J.D."/>
            <person name="Wilde H.D."/>
            <person name="Gerrin W."/>
            <person name="Kust A."/>
            <person name="Washington J.W."/>
            <person name="Wagner C."/>
            <person name="Geier B."/>
            <person name="Liebeke M."/>
            <person name="Enke H."/>
            <person name="Niedermeyer T.H.J."/>
            <person name="Wilde S.B."/>
        </authorList>
    </citation>
    <scope>NUCLEOTIDE SEQUENCE [LARGE SCALE GENOMIC DNA]</scope>
    <source>
        <strain evidence="4">Thurmond2011</strain>
    </source>
</reference>
<feature type="transmembrane region" description="Helical" evidence="2">
    <location>
        <begin position="99"/>
        <end position="122"/>
    </location>
</feature>